<reference evidence="1 2" key="1">
    <citation type="submission" date="2019-08" db="EMBL/GenBank/DDBJ databases">
        <authorList>
            <person name="Guy L."/>
        </authorList>
    </citation>
    <scope>NUCLEOTIDE SEQUENCE [LARGE SCALE GENOMIC DNA]</scope>
    <source>
        <strain evidence="1 2">SGT-108</strain>
    </source>
</reference>
<gene>
    <name evidence="1" type="ORF">AQUSIP_15450</name>
</gene>
<organism evidence="1 2">
    <name type="scientific">Aquicella siphonis</name>
    <dbReference type="NCBI Taxonomy" id="254247"/>
    <lineage>
        <taxon>Bacteria</taxon>
        <taxon>Pseudomonadati</taxon>
        <taxon>Pseudomonadota</taxon>
        <taxon>Gammaproteobacteria</taxon>
        <taxon>Legionellales</taxon>
        <taxon>Coxiellaceae</taxon>
        <taxon>Aquicella</taxon>
    </lineage>
</organism>
<proteinExistence type="predicted"/>
<evidence type="ECO:0000313" key="1">
    <source>
        <dbReference type="EMBL" id="VVC76239.1"/>
    </source>
</evidence>
<keyword evidence="2" id="KW-1185">Reference proteome</keyword>
<dbReference type="EMBL" id="LR699119">
    <property type="protein sequence ID" value="VVC76239.1"/>
    <property type="molecule type" value="Genomic_DNA"/>
</dbReference>
<dbReference type="Proteomes" id="UP000324194">
    <property type="component" value="Chromosome 1"/>
</dbReference>
<dbReference type="KEGG" id="asip:AQUSIP_15450"/>
<dbReference type="AlphaFoldDB" id="A0A5E4PGZ0"/>
<protein>
    <submittedName>
        <fullName evidence="1">Uncharacterized protein</fullName>
    </submittedName>
</protein>
<evidence type="ECO:0000313" key="2">
    <source>
        <dbReference type="Proteomes" id="UP000324194"/>
    </source>
</evidence>
<sequence>MIILFAPVLLAGCKDKASYSYYMQHPAALKAAVTSCQSEYNKTADRAAECEIVLFAAENMISLINEQQENPEKFGQRILTAQMDYMVLKQRAAEADQSYQQLKNTHAPDARLRTAKDDLYKAKKACADKLEQIRILLAVVGMGSPD</sequence>
<name>A0A5E4PGZ0_9COXI</name>
<accession>A0A5E4PGZ0</accession>